<name>A0A2M8QA51_9CHLR</name>
<dbReference type="EMBL" id="PGTN01000111">
    <property type="protein sequence ID" value="PJF46679.1"/>
    <property type="molecule type" value="Genomic_DNA"/>
</dbReference>
<evidence type="ECO:0000313" key="4">
    <source>
        <dbReference type="Proteomes" id="UP000230790"/>
    </source>
</evidence>
<proteinExistence type="predicted"/>
<comment type="caution">
    <text evidence="3">The sequence shown here is derived from an EMBL/GenBank/DDBJ whole genome shotgun (WGS) entry which is preliminary data.</text>
</comment>
<keyword evidence="2" id="KW-0732">Signal</keyword>
<dbReference type="InterPro" id="IPR011050">
    <property type="entry name" value="Pectin_lyase_fold/virulence"/>
</dbReference>
<dbReference type="Proteomes" id="UP000230790">
    <property type="component" value="Unassembled WGS sequence"/>
</dbReference>
<dbReference type="AlphaFoldDB" id="A0A2M8QA51"/>
<dbReference type="SUPFAM" id="SSF51126">
    <property type="entry name" value="Pectin lyase-like"/>
    <property type="match status" value="1"/>
</dbReference>
<organism evidence="3 4">
    <name type="scientific">Candidatus Thermofonsia Clade 3 bacterium</name>
    <dbReference type="NCBI Taxonomy" id="2364212"/>
    <lineage>
        <taxon>Bacteria</taxon>
        <taxon>Bacillati</taxon>
        <taxon>Chloroflexota</taxon>
        <taxon>Candidatus Thermofontia</taxon>
        <taxon>Candidatus Thermofonsia Clade 3</taxon>
    </lineage>
</organism>
<evidence type="ECO:0000313" key="3">
    <source>
        <dbReference type="EMBL" id="PJF46679.1"/>
    </source>
</evidence>
<reference evidence="3 4" key="1">
    <citation type="submission" date="2017-11" db="EMBL/GenBank/DDBJ databases">
        <title>Evolution of Phototrophy in the Chloroflexi Phylum Driven by Horizontal Gene Transfer.</title>
        <authorList>
            <person name="Ward L.M."/>
            <person name="Hemp J."/>
            <person name="Shih P.M."/>
            <person name="Mcglynn S.E."/>
            <person name="Fischer W."/>
        </authorList>
    </citation>
    <scope>NUCLEOTIDE SEQUENCE [LARGE SCALE GENOMIC DNA]</scope>
    <source>
        <strain evidence="3">JP3_7</strain>
    </source>
</reference>
<feature type="chain" id="PRO_5014598346" evidence="2">
    <location>
        <begin position="24"/>
        <end position="306"/>
    </location>
</feature>
<feature type="signal peptide" evidence="2">
    <location>
        <begin position="1"/>
        <end position="23"/>
    </location>
</feature>
<evidence type="ECO:0000256" key="1">
    <source>
        <dbReference type="SAM" id="MobiDB-lite"/>
    </source>
</evidence>
<gene>
    <name evidence="3" type="ORF">CUN48_12610</name>
</gene>
<feature type="region of interest" description="Disordered" evidence="1">
    <location>
        <begin position="27"/>
        <end position="90"/>
    </location>
</feature>
<sequence length="306" mass="31594">MPIALAGLLSLAALVVGVRAAHAQLPPPTAQDAASDADYDPPGNWQTGDNGGFGMGPWTLTTTSLNPSENGHFVGDSTVNNGMGGDSNNDGDVNTMPGNRAWGLYANSGNTASAERNFLQPFTPGSVFEIYMDNGDVQVGGTVGFALRNAADQDLLEVYFVGGAMQYIVHGNTPIPSGVSFTREGVRVVITLTTATTYEATLTRLVDGAGATVSGALRNNPGPIAKLRLFNANAGSGSGSDLFFNRIKYYRGRVLNLDTGRGYLNIQPAIDDPATQAGHTISVAAGVYTGTITVTKPVAIIGAGPG</sequence>
<protein>
    <submittedName>
        <fullName evidence="3">Uncharacterized protein</fullName>
    </submittedName>
</protein>
<feature type="compositionally biased region" description="Polar residues" evidence="1">
    <location>
        <begin position="59"/>
        <end position="69"/>
    </location>
</feature>
<evidence type="ECO:0000256" key="2">
    <source>
        <dbReference type="SAM" id="SignalP"/>
    </source>
</evidence>
<feature type="non-terminal residue" evidence="3">
    <location>
        <position position="306"/>
    </location>
</feature>
<accession>A0A2M8QA51</accession>